<dbReference type="GO" id="GO:0001522">
    <property type="term" value="P:pseudouridine synthesis"/>
    <property type="evidence" value="ECO:0007669"/>
    <property type="project" value="InterPro"/>
</dbReference>
<dbReference type="VEuPathDB" id="ToxoDB:EMWEY_00046600"/>
<dbReference type="CDD" id="cd00165">
    <property type="entry name" value="S4"/>
    <property type="match status" value="1"/>
</dbReference>
<keyword evidence="2" id="KW-0694">RNA-binding</keyword>
<dbReference type="InterPro" id="IPR020094">
    <property type="entry name" value="TruA/RsuA/RluB/E/F_N"/>
</dbReference>
<organism evidence="5 6">
    <name type="scientific">Eimeria maxima</name>
    <name type="common">Coccidian parasite</name>
    <dbReference type="NCBI Taxonomy" id="5804"/>
    <lineage>
        <taxon>Eukaryota</taxon>
        <taxon>Sar</taxon>
        <taxon>Alveolata</taxon>
        <taxon>Apicomplexa</taxon>
        <taxon>Conoidasida</taxon>
        <taxon>Coccidia</taxon>
        <taxon>Eucoccidiorida</taxon>
        <taxon>Eimeriorina</taxon>
        <taxon>Eimeriidae</taxon>
        <taxon>Eimeria</taxon>
    </lineage>
</organism>
<evidence type="ECO:0000259" key="4">
    <source>
        <dbReference type="SMART" id="SM00363"/>
    </source>
</evidence>
<name>U6MHI7_EIMMA</name>
<evidence type="ECO:0000256" key="1">
    <source>
        <dbReference type="ARBA" id="ARBA00023235"/>
    </source>
</evidence>
<dbReference type="GO" id="GO:0003723">
    <property type="term" value="F:RNA binding"/>
    <property type="evidence" value="ECO:0007669"/>
    <property type="project" value="UniProtKB-KW"/>
</dbReference>
<dbReference type="InterPro" id="IPR020103">
    <property type="entry name" value="PsdUridine_synth_cat_dom_sf"/>
</dbReference>
<feature type="region of interest" description="Disordered" evidence="3">
    <location>
        <begin position="123"/>
        <end position="201"/>
    </location>
</feature>
<dbReference type="EMBL" id="HG722289">
    <property type="protein sequence ID" value="CDJ61934.1"/>
    <property type="molecule type" value="Genomic_DNA"/>
</dbReference>
<dbReference type="SUPFAM" id="SSF55120">
    <property type="entry name" value="Pseudouridine synthase"/>
    <property type="match status" value="1"/>
</dbReference>
<dbReference type="InterPro" id="IPR042092">
    <property type="entry name" value="PsdUridine_s_RsuA/RluB/E/F_cat"/>
</dbReference>
<dbReference type="GeneID" id="25338646"/>
<dbReference type="Gene3D" id="3.10.290.10">
    <property type="entry name" value="RNA-binding S4 domain"/>
    <property type="match status" value="1"/>
</dbReference>
<dbReference type="PROSITE" id="PS50889">
    <property type="entry name" value="S4"/>
    <property type="match status" value="1"/>
</dbReference>
<dbReference type="Gene3D" id="3.30.70.1560">
    <property type="entry name" value="Alpha-L RNA-binding motif"/>
    <property type="match status" value="1"/>
</dbReference>
<gene>
    <name evidence="5" type="ORF">EMWEY_00046600</name>
</gene>
<dbReference type="PANTHER" id="PTHR47683">
    <property type="entry name" value="PSEUDOURIDINE SYNTHASE FAMILY PROTEIN-RELATED"/>
    <property type="match status" value="1"/>
</dbReference>
<keyword evidence="6" id="KW-1185">Reference proteome</keyword>
<reference evidence="5" key="1">
    <citation type="submission" date="2013-10" db="EMBL/GenBank/DDBJ databases">
        <title>Genomic analysis of the causative agents of coccidiosis in chickens.</title>
        <authorList>
            <person name="Reid A.J."/>
            <person name="Blake D."/>
            <person name="Billington K."/>
            <person name="Browne H."/>
            <person name="Dunn M."/>
            <person name="Hung S."/>
            <person name="Kawahara F."/>
            <person name="Miranda-Saavedra D."/>
            <person name="Mourier T."/>
            <person name="Nagra H."/>
            <person name="Otto T.D."/>
            <person name="Rawlings N."/>
            <person name="Sanchez A."/>
            <person name="Sanders M."/>
            <person name="Subramaniam C."/>
            <person name="Tay Y."/>
            <person name="Dear P."/>
            <person name="Doerig C."/>
            <person name="Gruber A."/>
            <person name="Parkinson J."/>
            <person name="Shirley M."/>
            <person name="Wan K.L."/>
            <person name="Berriman M."/>
            <person name="Tomley F."/>
            <person name="Pain A."/>
        </authorList>
    </citation>
    <scope>NUCLEOTIDE SEQUENCE [LARGE SCALE GENOMIC DNA]</scope>
    <source>
        <strain evidence="5">Weybridge</strain>
    </source>
</reference>
<sequence length="395" mass="43299">MAIARTLLIRRTQLEWLTRRIALSGCLSRREALAAIESGAVKVDGRTIKRDVEICNEAEVSLLGRVLPAAGALPALFAVLKPRGIGCTYTSNGAVPSLKNLLLQQPDVEELLLNGLTKATASAQKAAADSRQHNKENRESEGEESNNNTAADTGSDEDEDTLQHEYHSICSNNCNSNNNSSNSSSTNKKRSSQELPGHLIPVNPLPVQAEGLVLLTNDGEFAHLLRNPSSKILSAYDLRVSGTLPTADMWRRWAFGVKSEGIDYGRVWVQLLRPCPSGAWLRLKFVEPPGADLRSLLLSCGLKIRRMRLYSFGPYLSTSVPPGILYPLPIDKALLKLHQKQRQRPRLMLVPAAEELPNIIEATQHLKHLKGGGFPAERLLKATSVFSTSKPTKPN</sequence>
<dbReference type="SMART" id="SM00363">
    <property type="entry name" value="S4"/>
    <property type="match status" value="1"/>
</dbReference>
<protein>
    <recommendedName>
        <fullName evidence="4">RNA-binding S4 domain-containing protein</fullName>
    </recommendedName>
</protein>
<evidence type="ECO:0000256" key="2">
    <source>
        <dbReference type="PROSITE-ProRule" id="PRU00182"/>
    </source>
</evidence>
<dbReference type="RefSeq" id="XP_013338584.1">
    <property type="nucleotide sequence ID" value="XM_013483130.1"/>
</dbReference>
<dbReference type="Proteomes" id="UP000030763">
    <property type="component" value="Unassembled WGS sequence"/>
</dbReference>
<accession>U6MHI7</accession>
<feature type="compositionally biased region" description="Low complexity" evidence="3">
    <location>
        <begin position="170"/>
        <end position="185"/>
    </location>
</feature>
<dbReference type="Gene3D" id="3.30.70.580">
    <property type="entry name" value="Pseudouridine synthase I, catalytic domain, N-terminal subdomain"/>
    <property type="match status" value="1"/>
</dbReference>
<reference evidence="5" key="2">
    <citation type="submission" date="2013-10" db="EMBL/GenBank/DDBJ databases">
        <authorList>
            <person name="Aslett M."/>
        </authorList>
    </citation>
    <scope>NUCLEOTIDE SEQUENCE [LARGE SCALE GENOMIC DNA]</scope>
    <source>
        <strain evidence="5">Weybridge</strain>
    </source>
</reference>
<feature type="domain" description="RNA-binding S4" evidence="4">
    <location>
        <begin position="15"/>
        <end position="72"/>
    </location>
</feature>
<dbReference type="SUPFAM" id="SSF55174">
    <property type="entry name" value="Alpha-L RNA-binding motif"/>
    <property type="match status" value="1"/>
</dbReference>
<dbReference type="PANTHER" id="PTHR47683:SF3">
    <property type="entry name" value="RIBOSOMAL LARGE SUBUNIT PSEUDOURIDINE SYNTHASE B"/>
    <property type="match status" value="1"/>
</dbReference>
<dbReference type="AlphaFoldDB" id="U6MHI7"/>
<evidence type="ECO:0000313" key="6">
    <source>
        <dbReference type="Proteomes" id="UP000030763"/>
    </source>
</evidence>
<dbReference type="InterPro" id="IPR050343">
    <property type="entry name" value="RsuA_PseudoU_synthase"/>
</dbReference>
<proteinExistence type="predicted"/>
<feature type="compositionally biased region" description="Basic and acidic residues" evidence="3">
    <location>
        <begin position="128"/>
        <end position="140"/>
    </location>
</feature>
<dbReference type="OMA" id="FGPYKAS"/>
<dbReference type="GO" id="GO:0009982">
    <property type="term" value="F:pseudouridine synthase activity"/>
    <property type="evidence" value="ECO:0007669"/>
    <property type="project" value="InterPro"/>
</dbReference>
<dbReference type="OrthoDB" id="440619at2759"/>
<dbReference type="InterPro" id="IPR002942">
    <property type="entry name" value="S4_RNA-bd"/>
</dbReference>
<keyword evidence="1" id="KW-0413">Isomerase</keyword>
<evidence type="ECO:0000256" key="3">
    <source>
        <dbReference type="SAM" id="MobiDB-lite"/>
    </source>
</evidence>
<evidence type="ECO:0000313" key="5">
    <source>
        <dbReference type="EMBL" id="CDJ61934.1"/>
    </source>
</evidence>
<dbReference type="InterPro" id="IPR036986">
    <property type="entry name" value="S4_RNA-bd_sf"/>
</dbReference>